<gene>
    <name evidence="2" type="primary">ABSGL_07079.1 scaffold 8717</name>
</gene>
<protein>
    <submittedName>
        <fullName evidence="2">Uncharacterized protein</fullName>
    </submittedName>
</protein>
<feature type="compositionally biased region" description="Low complexity" evidence="1">
    <location>
        <begin position="380"/>
        <end position="394"/>
    </location>
</feature>
<dbReference type="EMBL" id="LT553527">
    <property type="protein sequence ID" value="SAM01338.1"/>
    <property type="molecule type" value="Genomic_DNA"/>
</dbReference>
<feature type="region of interest" description="Disordered" evidence="1">
    <location>
        <begin position="496"/>
        <end position="584"/>
    </location>
</feature>
<feature type="region of interest" description="Disordered" evidence="1">
    <location>
        <begin position="283"/>
        <end position="412"/>
    </location>
</feature>
<accession>A0A168NWM2</accession>
<dbReference type="AlphaFoldDB" id="A0A168NWM2"/>
<feature type="compositionally biased region" description="Low complexity" evidence="1">
    <location>
        <begin position="236"/>
        <end position="265"/>
    </location>
</feature>
<feature type="compositionally biased region" description="Basic and acidic residues" evidence="1">
    <location>
        <begin position="566"/>
        <end position="579"/>
    </location>
</feature>
<feature type="compositionally biased region" description="Polar residues" evidence="1">
    <location>
        <begin position="497"/>
        <end position="514"/>
    </location>
</feature>
<keyword evidence="3" id="KW-1185">Reference proteome</keyword>
<feature type="compositionally biased region" description="Basic residues" evidence="1">
    <location>
        <begin position="441"/>
        <end position="454"/>
    </location>
</feature>
<feature type="compositionally biased region" description="Polar residues" evidence="1">
    <location>
        <begin position="156"/>
        <end position="173"/>
    </location>
</feature>
<feature type="compositionally biased region" description="Polar residues" evidence="1">
    <location>
        <begin position="329"/>
        <end position="357"/>
    </location>
</feature>
<dbReference type="InParanoid" id="A0A168NWM2"/>
<feature type="region of interest" description="Disordered" evidence="1">
    <location>
        <begin position="441"/>
        <end position="460"/>
    </location>
</feature>
<feature type="region of interest" description="Disordered" evidence="1">
    <location>
        <begin position="1"/>
        <end position="28"/>
    </location>
</feature>
<evidence type="ECO:0000256" key="1">
    <source>
        <dbReference type="SAM" id="MobiDB-lite"/>
    </source>
</evidence>
<evidence type="ECO:0000313" key="2">
    <source>
        <dbReference type="EMBL" id="SAM01338.1"/>
    </source>
</evidence>
<feature type="compositionally biased region" description="Polar residues" evidence="1">
    <location>
        <begin position="9"/>
        <end position="28"/>
    </location>
</feature>
<feature type="region of interest" description="Disordered" evidence="1">
    <location>
        <begin position="155"/>
        <end position="266"/>
    </location>
</feature>
<reference evidence="2" key="1">
    <citation type="submission" date="2016-04" db="EMBL/GenBank/DDBJ databases">
        <authorList>
            <person name="Evans L.H."/>
            <person name="Alamgir A."/>
            <person name="Owens N."/>
            <person name="Weber N.D."/>
            <person name="Virtaneva K."/>
            <person name="Barbian K."/>
            <person name="Babar A."/>
            <person name="Rosenke K."/>
        </authorList>
    </citation>
    <scope>NUCLEOTIDE SEQUENCE [LARGE SCALE GENOMIC DNA]</scope>
    <source>
        <strain evidence="2">CBS 101.48</strain>
    </source>
</reference>
<feature type="compositionally biased region" description="Basic and acidic residues" evidence="1">
    <location>
        <begin position="524"/>
        <end position="546"/>
    </location>
</feature>
<proteinExistence type="predicted"/>
<feature type="compositionally biased region" description="Polar residues" evidence="1">
    <location>
        <begin position="198"/>
        <end position="213"/>
    </location>
</feature>
<organism evidence="2">
    <name type="scientific">Absidia glauca</name>
    <name type="common">Pin mould</name>
    <dbReference type="NCBI Taxonomy" id="4829"/>
    <lineage>
        <taxon>Eukaryota</taxon>
        <taxon>Fungi</taxon>
        <taxon>Fungi incertae sedis</taxon>
        <taxon>Mucoromycota</taxon>
        <taxon>Mucoromycotina</taxon>
        <taxon>Mucoromycetes</taxon>
        <taxon>Mucorales</taxon>
        <taxon>Cunninghamellaceae</taxon>
        <taxon>Absidia</taxon>
    </lineage>
</organism>
<sequence>MNYLHSPSRYHNTSTTSKSPLSLFDSPTFSGNRFSDQYQALSCESPPPNFDDLQTPLQAQHRRTLDWGLEANDRPSPSVPMTTTTTATATATYKGPALTDVYKKTPERSSAKVQSPLVTPERPTKAAAERMNAALYRSPLNEAPLVKYELSPLAKKTTTPTQLENTSPLGEQDSSLKKSPLAELPSRVRRPLKYISSPIRNTVAPSNTTTSPLHKSPHYFTPTAPPPPNDQSPIDRSSYQQQRRRPSLPSASPSSLNNSPAQQSSVVYRSPVYSNSSYKPIAKQAKSPVDLHSPSASTQQQQEQRHHSASLPQPTQKSSLTHIKRRSEQTVTMDTSQPPLTNKRTTKPPQSVSNVTPRSPVARYHDELPHYMRSTESYQSRIPITTSTAPSSSSYPHQLHRKPSTSSVSSHRGELPHYMRATESYQSRLQAQVDQAHHAQLHRTKSRGVVKRARTPQQFQSSTKINAIDEIKSEMAPEDVYIPLAARVKLFEKGLGNSASSSQNEPTGLRTQRVTKAKSPYLLTRERSATSSHHCHELDDPPRSLNDRLAQTVDPPPPKGTKRSHHEAETMDRTIPDSKRAKHVKPFHFATDDRAARYQRNFKEKLNLWKQKDLRETN</sequence>
<dbReference type="OrthoDB" id="2290389at2759"/>
<name>A0A168NWM2_ABSGL</name>
<evidence type="ECO:0000313" key="3">
    <source>
        <dbReference type="Proteomes" id="UP000078561"/>
    </source>
</evidence>
<dbReference type="Proteomes" id="UP000078561">
    <property type="component" value="Unassembled WGS sequence"/>
</dbReference>
<feature type="compositionally biased region" description="Polar residues" evidence="1">
    <location>
        <begin position="310"/>
        <end position="321"/>
    </location>
</feature>